<dbReference type="PANTHER" id="PTHR19303:SF74">
    <property type="entry name" value="POGO TRANSPOSABLE ELEMENT WITH KRAB DOMAIN"/>
    <property type="match status" value="1"/>
</dbReference>
<protein>
    <submittedName>
        <fullName evidence="5">DDE-1 domain-containing protein</fullName>
    </submittedName>
</protein>
<accession>A0A6G0WJL0</accession>
<comment type="caution">
    <text evidence="5">The sequence shown here is derived from an EMBL/GenBank/DDBJ whole genome shotgun (WGS) entry which is preliminary data.</text>
</comment>
<dbReference type="Pfam" id="PF03184">
    <property type="entry name" value="DDE_1"/>
    <property type="match status" value="1"/>
</dbReference>
<evidence type="ECO:0000313" key="6">
    <source>
        <dbReference type="Proteomes" id="UP000478052"/>
    </source>
</evidence>
<evidence type="ECO:0000259" key="4">
    <source>
        <dbReference type="Pfam" id="PF05225"/>
    </source>
</evidence>
<gene>
    <name evidence="5" type="ORF">FWK35_00031502</name>
</gene>
<dbReference type="Gene3D" id="3.30.420.10">
    <property type="entry name" value="Ribonuclease H-like superfamily/Ribonuclease H"/>
    <property type="match status" value="1"/>
</dbReference>
<comment type="subcellular location">
    <subcellularLocation>
        <location evidence="1">Nucleus</location>
    </subcellularLocation>
</comment>
<dbReference type="InterPro" id="IPR036397">
    <property type="entry name" value="RNaseH_sf"/>
</dbReference>
<evidence type="ECO:0000259" key="3">
    <source>
        <dbReference type="Pfam" id="PF03184"/>
    </source>
</evidence>
<dbReference type="OrthoDB" id="6623948at2759"/>
<organism evidence="5 6">
    <name type="scientific">Aphis craccivora</name>
    <name type="common">Cowpea aphid</name>
    <dbReference type="NCBI Taxonomy" id="307492"/>
    <lineage>
        <taxon>Eukaryota</taxon>
        <taxon>Metazoa</taxon>
        <taxon>Ecdysozoa</taxon>
        <taxon>Arthropoda</taxon>
        <taxon>Hexapoda</taxon>
        <taxon>Insecta</taxon>
        <taxon>Pterygota</taxon>
        <taxon>Neoptera</taxon>
        <taxon>Paraneoptera</taxon>
        <taxon>Hemiptera</taxon>
        <taxon>Sternorrhyncha</taxon>
        <taxon>Aphidomorpha</taxon>
        <taxon>Aphidoidea</taxon>
        <taxon>Aphididae</taxon>
        <taxon>Aphidini</taxon>
        <taxon>Aphis</taxon>
        <taxon>Aphis</taxon>
    </lineage>
</organism>
<evidence type="ECO:0000256" key="1">
    <source>
        <dbReference type="ARBA" id="ARBA00004123"/>
    </source>
</evidence>
<name>A0A6G0WJL0_APHCR</name>
<dbReference type="PANTHER" id="PTHR19303">
    <property type="entry name" value="TRANSPOSON"/>
    <property type="match status" value="1"/>
</dbReference>
<proteinExistence type="predicted"/>
<dbReference type="SUPFAM" id="SSF46689">
    <property type="entry name" value="Homeodomain-like"/>
    <property type="match status" value="1"/>
</dbReference>
<feature type="domain" description="HTH psq-type" evidence="4">
    <location>
        <begin position="19"/>
        <end position="53"/>
    </location>
</feature>
<feature type="non-terminal residue" evidence="5">
    <location>
        <position position="589"/>
    </location>
</feature>
<dbReference type="GO" id="GO:0003677">
    <property type="term" value="F:DNA binding"/>
    <property type="evidence" value="ECO:0007669"/>
    <property type="project" value="InterPro"/>
</dbReference>
<keyword evidence="6" id="KW-1185">Reference proteome</keyword>
<reference evidence="5 6" key="1">
    <citation type="submission" date="2019-08" db="EMBL/GenBank/DDBJ databases">
        <title>Whole genome of Aphis craccivora.</title>
        <authorList>
            <person name="Voronova N.V."/>
            <person name="Shulinski R.S."/>
            <person name="Bandarenka Y.V."/>
            <person name="Zhorov D.G."/>
            <person name="Warner D."/>
        </authorList>
    </citation>
    <scope>NUCLEOTIDE SEQUENCE [LARGE SCALE GENOMIC DNA]</scope>
    <source>
        <strain evidence="5">180601</strain>
        <tissue evidence="5">Whole Body</tissue>
    </source>
</reference>
<evidence type="ECO:0000313" key="5">
    <source>
        <dbReference type="EMBL" id="KAF0727445.1"/>
    </source>
</evidence>
<dbReference type="GO" id="GO:0005634">
    <property type="term" value="C:nucleus"/>
    <property type="evidence" value="ECO:0007669"/>
    <property type="project" value="UniProtKB-SubCell"/>
</dbReference>
<dbReference type="InterPro" id="IPR007889">
    <property type="entry name" value="HTH_Psq"/>
</dbReference>
<dbReference type="InterPro" id="IPR050863">
    <property type="entry name" value="CenT-Element_Derived"/>
</dbReference>
<feature type="coiled-coil region" evidence="2">
    <location>
        <begin position="442"/>
        <end position="469"/>
    </location>
</feature>
<dbReference type="AlphaFoldDB" id="A0A6G0WJL0"/>
<dbReference type="Proteomes" id="UP000478052">
    <property type="component" value="Unassembled WGS sequence"/>
</dbReference>
<dbReference type="Pfam" id="PF05225">
    <property type="entry name" value="HTH_psq"/>
    <property type="match status" value="1"/>
</dbReference>
<dbReference type="InterPro" id="IPR009057">
    <property type="entry name" value="Homeodomain-like_sf"/>
</dbReference>
<dbReference type="InterPro" id="IPR004875">
    <property type="entry name" value="DDE_SF_endonuclease_dom"/>
</dbReference>
<keyword evidence="2" id="KW-0175">Coiled coil</keyword>
<evidence type="ECO:0000256" key="2">
    <source>
        <dbReference type="SAM" id="Coils"/>
    </source>
</evidence>
<sequence length="589" mass="67397">MRTYKSKLGQRRYINYSSEALDEALLKVINGELSLRKASKQYNIPYGTINNKYHGVHIKKTGGQTALTEKEELALIKGITTCADWGFPFTTIELQMFTKCFLESAGVVINKFKNNTPGSEWVRSFLKRHQNVIGKRLTQNINKARAGVSSETISEYFSNLHFTLEDIPPCNIFNYDETNVSDDPGRKKMIFRRGVKYPEKVINHSKSAISLMMCGSASGVLLPPYVIYKSEGIMDQKASRVVQIHVAQEEVDAATFSEWFRSTFLPHAYRLPSRKLLIGDNLSSHFSPDVLKSCEENNIAFVCFRPNSTHLCQPLDVCFFRPFKESWRNVIYNYKMTNKNAKSIPKCDFPTLLKECLNNMNLDKKTNKYEQIKNNLVSGFKATGIVPFNPDSVLRRLPDYNDDHANEVNNNLIEFLKEQRFTPSTHMNRRKNKRLRIVPGVSVTANDSEEEVNEEAEEAEEEVTEEAHKQVNVDNTDSIVVVSEDIQNQPVYEQINKGKYLLIQLKSSRIKGTIYKYSVIVIKKTRKDELQVNGLKSMDSQHSTFKFVENDVFTITLDDVISLLPEPQVITIRGRTKYQFPSSVNVKEA</sequence>
<dbReference type="Gene3D" id="1.10.10.60">
    <property type="entry name" value="Homeodomain-like"/>
    <property type="match status" value="1"/>
</dbReference>
<feature type="domain" description="DDE-1" evidence="3">
    <location>
        <begin position="207"/>
        <end position="345"/>
    </location>
</feature>
<dbReference type="EMBL" id="VUJU01008667">
    <property type="protein sequence ID" value="KAF0727445.1"/>
    <property type="molecule type" value="Genomic_DNA"/>
</dbReference>